<dbReference type="Gene3D" id="2.30.30.90">
    <property type="match status" value="1"/>
</dbReference>
<dbReference type="InterPro" id="IPR038157">
    <property type="entry name" value="FeoA_core_dom"/>
</dbReference>
<dbReference type="InterPro" id="IPR007167">
    <property type="entry name" value="Fe-transptr_FeoA-like"/>
</dbReference>
<feature type="domain" description="Ferrous iron transporter FeoA-like" evidence="2">
    <location>
        <begin position="1"/>
        <end position="69"/>
    </location>
</feature>
<dbReference type="SMART" id="SM00899">
    <property type="entry name" value="FeoA"/>
    <property type="match status" value="1"/>
</dbReference>
<name>A0A323ULL4_RHOPL</name>
<dbReference type="PANTHER" id="PTHR42954:SF2">
    <property type="entry name" value="FE(2+) TRANSPORT PROTEIN A"/>
    <property type="match status" value="1"/>
</dbReference>
<sequence length="73" mass="8028">MSPGDRACIAGLAPGDRGYRQRLLAMGLTPGTVIQLKRIAPLGDPIEISVRDFALTLRREEASILELDTVHEW</sequence>
<dbReference type="EMBL" id="QKQS01000016">
    <property type="protein sequence ID" value="PZA11886.1"/>
    <property type="molecule type" value="Genomic_DNA"/>
</dbReference>
<keyword evidence="1" id="KW-0408">Iron</keyword>
<organism evidence="3 4">
    <name type="scientific">Rhodopseudomonas palustris</name>
    <dbReference type="NCBI Taxonomy" id="1076"/>
    <lineage>
        <taxon>Bacteria</taxon>
        <taxon>Pseudomonadati</taxon>
        <taxon>Pseudomonadota</taxon>
        <taxon>Alphaproteobacteria</taxon>
        <taxon>Hyphomicrobiales</taxon>
        <taxon>Nitrobacteraceae</taxon>
        <taxon>Rhodopseudomonas</taxon>
    </lineage>
</organism>
<dbReference type="InterPro" id="IPR052713">
    <property type="entry name" value="FeoA"/>
</dbReference>
<reference evidence="3 4" key="1">
    <citation type="submission" date="2018-06" db="EMBL/GenBank/DDBJ databases">
        <title>Draft Whole-Genome Sequence of the purple photosynthetic bacterium Rhodospeudomonas palustris XCP.</title>
        <authorList>
            <person name="Rayyan A."/>
            <person name="Meyer T.E."/>
            <person name="Kyndt J.A."/>
        </authorList>
    </citation>
    <scope>NUCLEOTIDE SEQUENCE [LARGE SCALE GENOMIC DNA]</scope>
    <source>
        <strain evidence="3 4">XCP</strain>
    </source>
</reference>
<gene>
    <name evidence="3" type="ORF">DNX69_11320</name>
</gene>
<dbReference type="Proteomes" id="UP000248134">
    <property type="component" value="Unassembled WGS sequence"/>
</dbReference>
<dbReference type="SUPFAM" id="SSF50037">
    <property type="entry name" value="C-terminal domain of transcriptional repressors"/>
    <property type="match status" value="1"/>
</dbReference>
<evidence type="ECO:0000256" key="1">
    <source>
        <dbReference type="ARBA" id="ARBA00023004"/>
    </source>
</evidence>
<evidence type="ECO:0000313" key="3">
    <source>
        <dbReference type="EMBL" id="PZA11886.1"/>
    </source>
</evidence>
<protein>
    <submittedName>
        <fullName evidence="3">Ferrous iron transport protein A</fullName>
    </submittedName>
</protein>
<comment type="caution">
    <text evidence="3">The sequence shown here is derived from an EMBL/GenBank/DDBJ whole genome shotgun (WGS) entry which is preliminary data.</text>
</comment>
<dbReference type="Pfam" id="PF04023">
    <property type="entry name" value="FeoA"/>
    <property type="match status" value="1"/>
</dbReference>
<dbReference type="OrthoDB" id="9811076at2"/>
<dbReference type="InterPro" id="IPR008988">
    <property type="entry name" value="Transcriptional_repressor_C"/>
</dbReference>
<dbReference type="GO" id="GO:0046914">
    <property type="term" value="F:transition metal ion binding"/>
    <property type="evidence" value="ECO:0007669"/>
    <property type="project" value="InterPro"/>
</dbReference>
<dbReference type="PANTHER" id="PTHR42954">
    <property type="entry name" value="FE(2+) TRANSPORT PROTEIN A"/>
    <property type="match status" value="1"/>
</dbReference>
<evidence type="ECO:0000313" key="4">
    <source>
        <dbReference type="Proteomes" id="UP000248134"/>
    </source>
</evidence>
<accession>A0A323ULL4</accession>
<dbReference type="AlphaFoldDB" id="A0A323ULL4"/>
<proteinExistence type="predicted"/>
<evidence type="ECO:0000259" key="2">
    <source>
        <dbReference type="SMART" id="SM00899"/>
    </source>
</evidence>